<dbReference type="AlphaFoldDB" id="A0AAW1JWE0"/>
<feature type="coiled-coil region" evidence="1">
    <location>
        <begin position="21"/>
        <end position="73"/>
    </location>
</feature>
<evidence type="ECO:0000313" key="2">
    <source>
        <dbReference type="EMBL" id="KAK9709506.1"/>
    </source>
</evidence>
<keyword evidence="3" id="KW-1185">Reference proteome</keyword>
<dbReference type="EMBL" id="JASPKY010000308">
    <property type="protein sequence ID" value="KAK9709506.1"/>
    <property type="molecule type" value="Genomic_DNA"/>
</dbReference>
<evidence type="ECO:0000256" key="1">
    <source>
        <dbReference type="SAM" id="Coils"/>
    </source>
</evidence>
<proteinExistence type="predicted"/>
<keyword evidence="1" id="KW-0175">Coiled coil</keyword>
<dbReference type="Proteomes" id="UP001458880">
    <property type="component" value="Unassembled WGS sequence"/>
</dbReference>
<gene>
    <name evidence="2" type="ORF">QE152_g26576</name>
</gene>
<name>A0AAW1JWE0_POPJA</name>
<sequence>MESTESKEEKEVIITQAGNSGDEFQEQLQKLEIDYLVLEDKQEELIVKKLRNLDEFQEQLQKLEIDYLVLEDKQEFKDIASNIEENKSNIDDVRQILLVRKISKMSEKFDLKTAGSLGSVMNDTEEVTKQLIDAIELYASMLDEAGKSLLINYILKTRLSVSAKLRISSSYTSIEALLICQLSVSAKLRISSSYTSIEALLVDLKKHLLTKKSASPLSIELHNAKQNTKSIEEYDLLTKKSASPLSIELHNAKQNTKSIEEYGRTIEELLVNLCIAQSDGNENSLSVIAACK</sequence>
<accession>A0AAW1JWE0</accession>
<organism evidence="2 3">
    <name type="scientific">Popillia japonica</name>
    <name type="common">Japanese beetle</name>
    <dbReference type="NCBI Taxonomy" id="7064"/>
    <lineage>
        <taxon>Eukaryota</taxon>
        <taxon>Metazoa</taxon>
        <taxon>Ecdysozoa</taxon>
        <taxon>Arthropoda</taxon>
        <taxon>Hexapoda</taxon>
        <taxon>Insecta</taxon>
        <taxon>Pterygota</taxon>
        <taxon>Neoptera</taxon>
        <taxon>Endopterygota</taxon>
        <taxon>Coleoptera</taxon>
        <taxon>Polyphaga</taxon>
        <taxon>Scarabaeiformia</taxon>
        <taxon>Scarabaeidae</taxon>
        <taxon>Rutelinae</taxon>
        <taxon>Popillia</taxon>
    </lineage>
</organism>
<evidence type="ECO:0000313" key="3">
    <source>
        <dbReference type="Proteomes" id="UP001458880"/>
    </source>
</evidence>
<protein>
    <submittedName>
        <fullName evidence="2">Uncharacterized protein</fullName>
    </submittedName>
</protein>
<reference evidence="2 3" key="1">
    <citation type="journal article" date="2024" name="BMC Genomics">
        <title>De novo assembly and annotation of Popillia japonica's genome with initial clues to its potential as an invasive pest.</title>
        <authorList>
            <person name="Cucini C."/>
            <person name="Boschi S."/>
            <person name="Funari R."/>
            <person name="Cardaioli E."/>
            <person name="Iannotti N."/>
            <person name="Marturano G."/>
            <person name="Paoli F."/>
            <person name="Bruttini M."/>
            <person name="Carapelli A."/>
            <person name="Frati F."/>
            <person name="Nardi F."/>
        </authorList>
    </citation>
    <scope>NUCLEOTIDE SEQUENCE [LARGE SCALE GENOMIC DNA]</scope>
    <source>
        <strain evidence="2">DMR45628</strain>
    </source>
</reference>
<comment type="caution">
    <text evidence="2">The sequence shown here is derived from an EMBL/GenBank/DDBJ whole genome shotgun (WGS) entry which is preliminary data.</text>
</comment>